<dbReference type="EMBL" id="LAZR01049410">
    <property type="protein sequence ID" value="KKK89712.1"/>
    <property type="molecule type" value="Genomic_DNA"/>
</dbReference>
<evidence type="ECO:0000256" key="1">
    <source>
        <dbReference type="SAM" id="MobiDB-lite"/>
    </source>
</evidence>
<gene>
    <name evidence="2" type="ORF">LCGC14_2730370</name>
</gene>
<proteinExistence type="predicted"/>
<accession>A0A0F8Z7G6</accession>
<sequence>MATRKQASRREQERIRNSAPFTEEEWATIKAA</sequence>
<protein>
    <submittedName>
        <fullName evidence="2">Uncharacterized protein</fullName>
    </submittedName>
</protein>
<organism evidence="2">
    <name type="scientific">marine sediment metagenome</name>
    <dbReference type="NCBI Taxonomy" id="412755"/>
    <lineage>
        <taxon>unclassified sequences</taxon>
        <taxon>metagenomes</taxon>
        <taxon>ecological metagenomes</taxon>
    </lineage>
</organism>
<evidence type="ECO:0000313" key="2">
    <source>
        <dbReference type="EMBL" id="KKK89712.1"/>
    </source>
</evidence>
<feature type="non-terminal residue" evidence="2">
    <location>
        <position position="32"/>
    </location>
</feature>
<comment type="caution">
    <text evidence="2">The sequence shown here is derived from an EMBL/GenBank/DDBJ whole genome shotgun (WGS) entry which is preliminary data.</text>
</comment>
<dbReference type="AlphaFoldDB" id="A0A0F8Z7G6"/>
<feature type="region of interest" description="Disordered" evidence="1">
    <location>
        <begin position="1"/>
        <end position="32"/>
    </location>
</feature>
<name>A0A0F8Z7G6_9ZZZZ</name>
<reference evidence="2" key="1">
    <citation type="journal article" date="2015" name="Nature">
        <title>Complex archaea that bridge the gap between prokaryotes and eukaryotes.</title>
        <authorList>
            <person name="Spang A."/>
            <person name="Saw J.H."/>
            <person name="Jorgensen S.L."/>
            <person name="Zaremba-Niedzwiedzka K."/>
            <person name="Martijn J."/>
            <person name="Lind A.E."/>
            <person name="van Eijk R."/>
            <person name="Schleper C."/>
            <person name="Guy L."/>
            <person name="Ettema T.J."/>
        </authorList>
    </citation>
    <scope>NUCLEOTIDE SEQUENCE</scope>
</reference>